<dbReference type="InterPro" id="IPR002661">
    <property type="entry name" value="Ribosome_recyc_fac"/>
</dbReference>
<dbReference type="EMBL" id="MHUG01000012">
    <property type="protein sequence ID" value="OHA73435.1"/>
    <property type="molecule type" value="Genomic_DNA"/>
</dbReference>
<dbReference type="STRING" id="1802461.A3B24_02400"/>
<dbReference type="Pfam" id="PF01765">
    <property type="entry name" value="RRF"/>
    <property type="match status" value="1"/>
</dbReference>
<evidence type="ECO:0000256" key="2">
    <source>
        <dbReference type="ARBA" id="ARBA00022917"/>
    </source>
</evidence>
<sequence length="185" mass="21279">MYKEETQKIRPELDKALDFFKKEIGKIRTGQASPSLVEDVVVETFGQKMPLKQLAAISCPERKQIFIQPWDASYMEPIARALQSGSLGASPTVEKEGIRITLPQMTQEYRQSFLKVLSEKTEQTRESMRKWRDQAWSEIQLLVREGKAGEDEKFKGKDELQKIIDEYQGKLDALVAAKTREIQEV</sequence>
<dbReference type="Proteomes" id="UP000176917">
    <property type="component" value="Unassembled WGS sequence"/>
</dbReference>
<dbReference type="GO" id="GO:0043023">
    <property type="term" value="F:ribosomal large subunit binding"/>
    <property type="evidence" value="ECO:0007669"/>
    <property type="project" value="TreeGrafter"/>
</dbReference>
<dbReference type="FunFam" id="3.30.1360.40:FF:000001">
    <property type="entry name" value="Ribosome-recycling factor"/>
    <property type="match status" value="1"/>
</dbReference>
<comment type="similarity">
    <text evidence="1">Belongs to the RRF family.</text>
</comment>
<feature type="domain" description="Ribosome recycling factor" evidence="3">
    <location>
        <begin position="20"/>
        <end position="182"/>
    </location>
</feature>
<evidence type="ECO:0000313" key="4">
    <source>
        <dbReference type="EMBL" id="OHA73435.1"/>
    </source>
</evidence>
<evidence type="ECO:0000259" key="3">
    <source>
        <dbReference type="Pfam" id="PF01765"/>
    </source>
</evidence>
<organism evidence="4 5">
    <name type="scientific">Candidatus Wildermuthbacteria bacterium RIFCSPLOWO2_01_FULL_48_16</name>
    <dbReference type="NCBI Taxonomy" id="1802461"/>
    <lineage>
        <taxon>Bacteria</taxon>
        <taxon>Candidatus Wildermuthiibacteriota</taxon>
    </lineage>
</organism>
<dbReference type="GO" id="GO:0006412">
    <property type="term" value="P:translation"/>
    <property type="evidence" value="ECO:0007669"/>
    <property type="project" value="UniProtKB-KW"/>
</dbReference>
<keyword evidence="2" id="KW-0648">Protein biosynthesis</keyword>
<dbReference type="Gene3D" id="1.10.132.20">
    <property type="entry name" value="Ribosome-recycling factor"/>
    <property type="match status" value="1"/>
</dbReference>
<dbReference type="PANTHER" id="PTHR20982:SF3">
    <property type="entry name" value="MITOCHONDRIAL RIBOSOME RECYCLING FACTOR PSEUDO 1"/>
    <property type="match status" value="1"/>
</dbReference>
<evidence type="ECO:0000313" key="5">
    <source>
        <dbReference type="Proteomes" id="UP000176917"/>
    </source>
</evidence>
<dbReference type="AlphaFoldDB" id="A0A1G2RKQ9"/>
<dbReference type="Gene3D" id="3.30.1360.40">
    <property type="match status" value="1"/>
</dbReference>
<proteinExistence type="inferred from homology"/>
<dbReference type="SUPFAM" id="SSF55194">
    <property type="entry name" value="Ribosome recycling factor, RRF"/>
    <property type="match status" value="1"/>
</dbReference>
<dbReference type="PANTHER" id="PTHR20982">
    <property type="entry name" value="RIBOSOME RECYCLING FACTOR"/>
    <property type="match status" value="1"/>
</dbReference>
<name>A0A1G2RKQ9_9BACT</name>
<evidence type="ECO:0000256" key="1">
    <source>
        <dbReference type="ARBA" id="ARBA00005912"/>
    </source>
</evidence>
<reference evidence="4 5" key="1">
    <citation type="journal article" date="2016" name="Nat. Commun.">
        <title>Thousands of microbial genomes shed light on interconnected biogeochemical processes in an aquifer system.</title>
        <authorList>
            <person name="Anantharaman K."/>
            <person name="Brown C.T."/>
            <person name="Hug L.A."/>
            <person name="Sharon I."/>
            <person name="Castelle C.J."/>
            <person name="Probst A.J."/>
            <person name="Thomas B.C."/>
            <person name="Singh A."/>
            <person name="Wilkins M.J."/>
            <person name="Karaoz U."/>
            <person name="Brodie E.L."/>
            <person name="Williams K.H."/>
            <person name="Hubbard S.S."/>
            <person name="Banfield J.F."/>
        </authorList>
    </citation>
    <scope>NUCLEOTIDE SEQUENCE [LARGE SCALE GENOMIC DNA]</scope>
</reference>
<gene>
    <name evidence="4" type="ORF">A3B24_02400</name>
</gene>
<dbReference type="InterPro" id="IPR036191">
    <property type="entry name" value="RRF_sf"/>
</dbReference>
<accession>A0A1G2RKQ9</accession>
<protein>
    <submittedName>
        <fullName evidence="4">Ribosome recycling factor</fullName>
    </submittedName>
</protein>
<comment type="caution">
    <text evidence="4">The sequence shown here is derived from an EMBL/GenBank/DDBJ whole genome shotgun (WGS) entry which is preliminary data.</text>
</comment>
<dbReference type="InterPro" id="IPR023584">
    <property type="entry name" value="Ribosome_recyc_fac_dom"/>
</dbReference>